<gene>
    <name evidence="4 7" type="primary">tfe</name>
    <name evidence="7" type="ORF">DRJ26_00400</name>
</gene>
<evidence type="ECO:0000256" key="4">
    <source>
        <dbReference type="HAMAP-Rule" id="MF_01909"/>
    </source>
</evidence>
<reference evidence="7 8" key="1">
    <citation type="submission" date="2018-06" db="EMBL/GenBank/DDBJ databases">
        <title>Extensive metabolic versatility and redundancy in microbially diverse, dynamic hydrothermal sediments.</title>
        <authorList>
            <person name="Dombrowski N."/>
            <person name="Teske A."/>
            <person name="Baker B.J."/>
        </authorList>
    </citation>
    <scope>NUCLEOTIDE SEQUENCE [LARGE SCALE GENOMIC DNA]</scope>
    <source>
        <strain evidence="7">B20_G2</strain>
    </source>
</reference>
<dbReference type="GO" id="GO:0006355">
    <property type="term" value="P:regulation of DNA-templated transcription"/>
    <property type="evidence" value="ECO:0007669"/>
    <property type="project" value="UniProtKB-UniRule"/>
</dbReference>
<dbReference type="AlphaFoldDB" id="A0A497F9U1"/>
<evidence type="ECO:0000256" key="5">
    <source>
        <dbReference type="NCBIfam" id="TIGR00373"/>
    </source>
</evidence>
<organism evidence="7 8">
    <name type="scientific">Thermoproteota archaeon</name>
    <dbReference type="NCBI Taxonomy" id="2056631"/>
    <lineage>
        <taxon>Archaea</taxon>
        <taxon>Thermoproteota</taxon>
    </lineage>
</organism>
<dbReference type="GO" id="GO:0006367">
    <property type="term" value="P:transcription initiation at RNA polymerase II promoter"/>
    <property type="evidence" value="ECO:0007669"/>
    <property type="project" value="InterPro"/>
</dbReference>
<dbReference type="Pfam" id="PF02002">
    <property type="entry name" value="TFIIE_alpha"/>
    <property type="match status" value="1"/>
</dbReference>
<dbReference type="InterPro" id="IPR039997">
    <property type="entry name" value="TFE"/>
</dbReference>
<dbReference type="PANTHER" id="PTHR13097:SF7">
    <property type="entry name" value="GENERAL TRANSCRIPTION FACTOR IIE SUBUNIT 1"/>
    <property type="match status" value="1"/>
</dbReference>
<evidence type="ECO:0000259" key="6">
    <source>
        <dbReference type="PROSITE" id="PS51344"/>
    </source>
</evidence>
<dbReference type="SMART" id="SM00531">
    <property type="entry name" value="TFIIE"/>
    <property type="match status" value="1"/>
</dbReference>
<name>A0A497F9U1_9CREN</name>
<dbReference type="SUPFAM" id="SSF46785">
    <property type="entry name" value="Winged helix' DNA-binding domain"/>
    <property type="match status" value="1"/>
</dbReference>
<sequence length="222" mass="26199">MLSSRFAQALKVRRLSDLFKVKELKLLLKQFKVSSRWSGLTRMYDYYEMLGFEIDESFIAVIEEIGGEDAVAVALALADTYEMTDEQIAEKTGIKLNSVRKILYTLFDNQLVSYRRIRDKSTGWYVYFWHLNRDNIESLVNLKKQLVLEKLSQRLEYERNHMFFYCPRDGIRMTFEDAVETEFKCPICESPLQPHDNKQIIAFLEKKVKALREELAKARAQQ</sequence>
<dbReference type="InterPro" id="IPR036388">
    <property type="entry name" value="WH-like_DNA-bd_sf"/>
</dbReference>
<dbReference type="InterPro" id="IPR016481">
    <property type="entry name" value="TF_E_archaea"/>
</dbReference>
<dbReference type="InterPro" id="IPR017919">
    <property type="entry name" value="TFIIE/TFIIEa_HTH"/>
</dbReference>
<comment type="similarity">
    <text evidence="4">Belongs to the TFE family.</text>
</comment>
<dbReference type="GO" id="GO:0003677">
    <property type="term" value="F:DNA binding"/>
    <property type="evidence" value="ECO:0007669"/>
    <property type="project" value="UniProtKB-KW"/>
</dbReference>
<accession>A0A497F9U1</accession>
<feature type="domain" description="HTH TFE/IIEalpha-type" evidence="6">
    <location>
        <begin position="54"/>
        <end position="137"/>
    </location>
</feature>
<dbReference type="EMBL" id="QMRA01000003">
    <property type="protein sequence ID" value="RLE55750.1"/>
    <property type="molecule type" value="Genomic_DNA"/>
</dbReference>
<proteinExistence type="inferred from homology"/>
<comment type="function">
    <text evidence="4">Transcription factor that plays a role in the activation of archaeal genes transcribed by RNA polymerase. Facilitates transcription initiation by enhancing TATA-box recognition by TATA-box-binding protein (Tbp), and transcription factor B (Tfb) and RNA polymerase recruitment. Not absolutely required for transcription in vitro, but particularly important in cases where Tbp or Tfb function is not optimal. It dynamically alters the nucleic acid-binding properties of RNA polymerases by stabilizing the initiation complex and destabilizing elongation complexes. Seems to translocate with the RNA polymerase following initiation and acts by binding to the non template strand of the transcription bubble in elongation complexes.</text>
</comment>
<dbReference type="PROSITE" id="PS51344">
    <property type="entry name" value="HTH_TFE_IIE"/>
    <property type="match status" value="1"/>
</dbReference>
<dbReference type="InterPro" id="IPR036390">
    <property type="entry name" value="WH_DNA-bd_sf"/>
</dbReference>
<protein>
    <recommendedName>
        <fullName evidence="4 5">Transcription factor E</fullName>
        <shortName evidence="4">TFE</shortName>
    </recommendedName>
    <alternativeName>
        <fullName evidence="4">TFIIE subunit alpha homolog</fullName>
    </alternativeName>
    <alternativeName>
        <fullName evidence="4">Transcription initiation factor TFIIE</fullName>
    </alternativeName>
</protein>
<dbReference type="InterPro" id="IPR002853">
    <property type="entry name" value="TFIIE_asu"/>
</dbReference>
<dbReference type="Proteomes" id="UP000269499">
    <property type="component" value="Unassembled WGS sequence"/>
</dbReference>
<evidence type="ECO:0000256" key="3">
    <source>
        <dbReference type="ARBA" id="ARBA00023163"/>
    </source>
</evidence>
<dbReference type="HAMAP" id="MF_01909">
    <property type="entry name" value="TFE_arch"/>
    <property type="match status" value="1"/>
</dbReference>
<comment type="caution">
    <text evidence="7">The sequence shown here is derived from an EMBL/GenBank/DDBJ whole genome shotgun (WGS) entry which is preliminary data.</text>
</comment>
<dbReference type="SUPFAM" id="SSF75712">
    <property type="entry name" value="Rad50 coiled-coil Zn hook"/>
    <property type="match status" value="1"/>
</dbReference>
<keyword evidence="1 4" id="KW-0805">Transcription regulation</keyword>
<evidence type="ECO:0000256" key="2">
    <source>
        <dbReference type="ARBA" id="ARBA00023125"/>
    </source>
</evidence>
<evidence type="ECO:0000313" key="8">
    <source>
        <dbReference type="Proteomes" id="UP000269499"/>
    </source>
</evidence>
<dbReference type="NCBIfam" id="NF004910">
    <property type="entry name" value="PRK06266.1"/>
    <property type="match status" value="1"/>
</dbReference>
<comment type="subunit">
    <text evidence="4">Monomer. Interaction with RNA polymerase subunits RpoF and RpoE is necessary for Tfe stimulatory transcription activity. Able to interact with Tbp and RNA polymerase in the absence of DNA promoter. Interacts both with the preinitiation and elongation complexes.</text>
</comment>
<dbReference type="InterPro" id="IPR024550">
    <property type="entry name" value="TFIIEa/SarR/Rpc3_HTH_dom"/>
</dbReference>
<dbReference type="NCBIfam" id="TIGR00373">
    <property type="entry name" value="transcription factor E"/>
    <property type="match status" value="1"/>
</dbReference>
<dbReference type="Gene3D" id="1.10.10.10">
    <property type="entry name" value="Winged helix-like DNA-binding domain superfamily/Winged helix DNA-binding domain"/>
    <property type="match status" value="1"/>
</dbReference>
<comment type="domain">
    <text evidence="4">The winged helix domain is involved in binding to DNA in the preinitiation complex.</text>
</comment>
<evidence type="ECO:0000313" key="7">
    <source>
        <dbReference type="EMBL" id="RLE55750.1"/>
    </source>
</evidence>
<keyword evidence="2 4" id="KW-0238">DNA-binding</keyword>
<evidence type="ECO:0000256" key="1">
    <source>
        <dbReference type="ARBA" id="ARBA00023015"/>
    </source>
</evidence>
<dbReference type="PANTHER" id="PTHR13097">
    <property type="entry name" value="TRANSCRIPTION INITIATION FACTOR IIE, ALPHA SUBUNIT"/>
    <property type="match status" value="1"/>
</dbReference>
<keyword evidence="3 4" id="KW-0804">Transcription</keyword>